<feature type="transmembrane region" description="Helical" evidence="1">
    <location>
        <begin position="108"/>
        <end position="129"/>
    </location>
</feature>
<keyword evidence="1" id="KW-1133">Transmembrane helix</keyword>
<gene>
    <name evidence="3" type="ORF">E3O21_11405</name>
    <name evidence="2" type="ORF">SAMN05216368_10969</name>
</gene>
<dbReference type="RefSeq" id="WP_092341385.1">
    <property type="nucleotide sequence ID" value="NZ_FNIB01000009.1"/>
</dbReference>
<evidence type="ECO:0000256" key="1">
    <source>
        <dbReference type="SAM" id="Phobius"/>
    </source>
</evidence>
<organism evidence="2 4">
    <name type="scientific">Cryobacterium flavum</name>
    <dbReference type="NCBI Taxonomy" id="1424659"/>
    <lineage>
        <taxon>Bacteria</taxon>
        <taxon>Bacillati</taxon>
        <taxon>Actinomycetota</taxon>
        <taxon>Actinomycetes</taxon>
        <taxon>Micrococcales</taxon>
        <taxon>Microbacteriaceae</taxon>
        <taxon>Cryobacterium</taxon>
    </lineage>
</organism>
<feature type="transmembrane region" description="Helical" evidence="1">
    <location>
        <begin position="74"/>
        <end position="96"/>
    </location>
</feature>
<evidence type="ECO:0000313" key="4">
    <source>
        <dbReference type="Proteomes" id="UP000199639"/>
    </source>
</evidence>
<feature type="transmembrane region" description="Helical" evidence="1">
    <location>
        <begin position="174"/>
        <end position="201"/>
    </location>
</feature>
<name>A0A4R8V2M5_9MICO</name>
<dbReference type="Proteomes" id="UP000199639">
    <property type="component" value="Unassembled WGS sequence"/>
</dbReference>
<dbReference type="Proteomes" id="UP000298252">
    <property type="component" value="Unassembled WGS sequence"/>
</dbReference>
<feature type="transmembrane region" description="Helical" evidence="1">
    <location>
        <begin position="12"/>
        <end position="34"/>
    </location>
</feature>
<reference evidence="3 5" key="2">
    <citation type="submission" date="2019-03" db="EMBL/GenBank/DDBJ databases">
        <title>Genomics of glacier-inhabiting Cryobacterium strains.</title>
        <authorList>
            <person name="Liu Q."/>
            <person name="Xin Y.-H."/>
        </authorList>
    </citation>
    <scope>NUCLEOTIDE SEQUENCE [LARGE SCALE GENOMIC DNA]</scope>
    <source>
        <strain evidence="3 5">Hh8</strain>
    </source>
</reference>
<keyword evidence="1" id="KW-0812">Transmembrane</keyword>
<accession>A0A4R8V2M5</accession>
<dbReference type="EMBL" id="SOFD01000028">
    <property type="protein sequence ID" value="TFB76056.1"/>
    <property type="molecule type" value="Genomic_DNA"/>
</dbReference>
<feature type="transmembrane region" description="Helical" evidence="1">
    <location>
        <begin position="141"/>
        <end position="162"/>
    </location>
</feature>
<dbReference type="STRING" id="1424659.SAMN05216368_10969"/>
<protein>
    <submittedName>
        <fullName evidence="2">Uncharacterized protein</fullName>
    </submittedName>
</protein>
<feature type="transmembrane region" description="Helical" evidence="1">
    <location>
        <begin position="40"/>
        <end position="62"/>
    </location>
</feature>
<sequence length="221" mass="22666">MANSQLRDNSASASSLTGFVGGGLLLASVVVTVISQPALFAYIGLIGPALFAAALLVFAFGVRGVGSVTARRPVGTTALVLLAFWLFLGSVQSVVISDFFSNDPAPTLLMAFSYADSYVQFALALVAVMQIARIGAVPSPFNWVPAWAVGAATATWLLSQLLGAGLATLTGPNLVVWVLIGLDGLVRIGGMILLGVIAIVLADRVNRSTVAAPPLIGADQV</sequence>
<evidence type="ECO:0000313" key="5">
    <source>
        <dbReference type="Proteomes" id="UP000298252"/>
    </source>
</evidence>
<evidence type="ECO:0000313" key="2">
    <source>
        <dbReference type="EMBL" id="SDO02163.1"/>
    </source>
</evidence>
<keyword evidence="1" id="KW-0472">Membrane</keyword>
<reference evidence="2 4" key="1">
    <citation type="submission" date="2016-10" db="EMBL/GenBank/DDBJ databases">
        <authorList>
            <person name="Varghese N."/>
            <person name="Submissions S."/>
        </authorList>
    </citation>
    <scope>NUCLEOTIDE SEQUENCE [LARGE SCALE GENOMIC DNA]</scope>
    <source>
        <strain evidence="2 4">CGMCC 1.11215</strain>
    </source>
</reference>
<keyword evidence="5" id="KW-1185">Reference proteome</keyword>
<dbReference type="EMBL" id="FNIB01000009">
    <property type="protein sequence ID" value="SDO02163.1"/>
    <property type="molecule type" value="Genomic_DNA"/>
</dbReference>
<proteinExistence type="predicted"/>
<dbReference type="AlphaFoldDB" id="A0A4R8V2M5"/>
<evidence type="ECO:0000313" key="3">
    <source>
        <dbReference type="EMBL" id="TFB76056.1"/>
    </source>
</evidence>